<feature type="signal peptide" evidence="2">
    <location>
        <begin position="1"/>
        <end position="15"/>
    </location>
</feature>
<evidence type="ECO:0000256" key="2">
    <source>
        <dbReference type="SAM" id="SignalP"/>
    </source>
</evidence>
<feature type="compositionally biased region" description="Acidic residues" evidence="1">
    <location>
        <begin position="288"/>
        <end position="297"/>
    </location>
</feature>
<accession>A0A7C8JZU4</accession>
<dbReference type="Proteomes" id="UP000297595">
    <property type="component" value="Unassembled WGS sequence"/>
</dbReference>
<dbReference type="EMBL" id="SOZJ01000001">
    <property type="protein sequence ID" value="TGJ73208.1"/>
    <property type="molecule type" value="Genomic_DNA"/>
</dbReference>
<evidence type="ECO:0000256" key="1">
    <source>
        <dbReference type="SAM" id="MobiDB-lite"/>
    </source>
</evidence>
<protein>
    <submittedName>
        <fullName evidence="3">Uncharacterized protein</fullName>
    </submittedName>
</protein>
<comment type="caution">
    <text evidence="3">The sequence shown here is derived from an EMBL/GenBank/DDBJ whole genome shotgun (WGS) entry which is preliminary data.</text>
</comment>
<reference evidence="3 4" key="1">
    <citation type="submission" date="2019-03" db="EMBL/GenBank/DDBJ databases">
        <title>Nematode-trapping fungi genome.</title>
        <authorList>
            <person name="Vidal-Diez De Ulzurrun G."/>
        </authorList>
    </citation>
    <scope>NUCLEOTIDE SEQUENCE [LARGE SCALE GENOMIC DNA]</scope>
    <source>
        <strain evidence="3 4">TWF154</strain>
    </source>
</reference>
<feature type="compositionally biased region" description="Basic and acidic residues" evidence="1">
    <location>
        <begin position="326"/>
        <end position="345"/>
    </location>
</feature>
<evidence type="ECO:0000313" key="3">
    <source>
        <dbReference type="EMBL" id="TGJ73208.1"/>
    </source>
</evidence>
<feature type="region of interest" description="Disordered" evidence="1">
    <location>
        <begin position="280"/>
        <end position="301"/>
    </location>
</feature>
<keyword evidence="2" id="KW-0732">Signal</keyword>
<feature type="chain" id="PRO_5043635722" evidence="2">
    <location>
        <begin position="16"/>
        <end position="345"/>
    </location>
</feature>
<dbReference type="OrthoDB" id="5333062at2759"/>
<proteinExistence type="predicted"/>
<dbReference type="AlphaFoldDB" id="A0A7C8JZU4"/>
<feature type="region of interest" description="Disordered" evidence="1">
    <location>
        <begin position="318"/>
        <end position="345"/>
    </location>
</feature>
<name>A0A7C8JZU4_ORBOL</name>
<evidence type="ECO:0000313" key="4">
    <source>
        <dbReference type="Proteomes" id="UP000297595"/>
    </source>
</evidence>
<organism evidence="3 4">
    <name type="scientific">Orbilia oligospora</name>
    <name type="common">Nematode-trapping fungus</name>
    <name type="synonym">Arthrobotrys oligospora</name>
    <dbReference type="NCBI Taxonomy" id="2813651"/>
    <lineage>
        <taxon>Eukaryota</taxon>
        <taxon>Fungi</taxon>
        <taxon>Dikarya</taxon>
        <taxon>Ascomycota</taxon>
        <taxon>Pezizomycotina</taxon>
        <taxon>Orbiliomycetes</taxon>
        <taxon>Orbiliales</taxon>
        <taxon>Orbiliaceae</taxon>
        <taxon>Orbilia</taxon>
    </lineage>
</organism>
<gene>
    <name evidence="3" type="ORF">EYR41_000315</name>
</gene>
<sequence length="345" mass="38036">MHIMGLFILSWLSTAMPLLDQTPTSPLLNTTTLGTNSSTLAIIDSRSAMAPKTLGLAQNHTVKLDHPPAMAEAAADMLQSKENKEMLGKDSGRGTSVDHSTRADPIGPSYFFTGKMFIKCFPKRYILDGTLSPNFAAAASRGIPASSFWQFDASKPHIVYNRQKECRKCDCSVDGLIVKAPSTTQPMDGKYYPCKTDKIALLCTFQMGCYCYHELGAPKPAEGVSLSDHVTAIRKLGLAEKFGNPGWFWSPNSKEGRVFWPSRPHPNDPYRTFQLAPDTKEPYRLEGPDPDYPDDSTDLGSGVGDGFSKFVDFKYGQDFGSSSGVWKRDIESKSSDRMSDEKRTV</sequence>